<comment type="caution">
    <text evidence="1">The sequence shown here is derived from an EMBL/GenBank/DDBJ whole genome shotgun (WGS) entry which is preliminary data.</text>
</comment>
<dbReference type="AlphaFoldDB" id="A0A512JJ13"/>
<reference evidence="1 2" key="1">
    <citation type="submission" date="2019-07" db="EMBL/GenBank/DDBJ databases">
        <title>Whole genome shotgun sequence of Methylobacterium gnaphalii NBRC 107716.</title>
        <authorList>
            <person name="Hosoyama A."/>
            <person name="Uohara A."/>
            <person name="Ohji S."/>
            <person name="Ichikawa N."/>
        </authorList>
    </citation>
    <scope>NUCLEOTIDE SEQUENCE [LARGE SCALE GENOMIC DNA]</scope>
    <source>
        <strain evidence="1 2">NBRC 107716</strain>
    </source>
</reference>
<protein>
    <submittedName>
        <fullName evidence="1">Uncharacterized protein</fullName>
    </submittedName>
</protein>
<evidence type="ECO:0000313" key="1">
    <source>
        <dbReference type="EMBL" id="GEP09862.1"/>
    </source>
</evidence>
<organism evidence="1 2">
    <name type="scientific">Methylobacterium gnaphalii</name>
    <dbReference type="NCBI Taxonomy" id="1010610"/>
    <lineage>
        <taxon>Bacteria</taxon>
        <taxon>Pseudomonadati</taxon>
        <taxon>Pseudomonadota</taxon>
        <taxon>Alphaproteobacteria</taxon>
        <taxon>Hyphomicrobiales</taxon>
        <taxon>Methylobacteriaceae</taxon>
        <taxon>Methylobacterium</taxon>
    </lineage>
</organism>
<dbReference type="Proteomes" id="UP000321750">
    <property type="component" value="Unassembled WGS sequence"/>
</dbReference>
<accession>A0A512JJ13</accession>
<proteinExistence type="predicted"/>
<evidence type="ECO:0000313" key="2">
    <source>
        <dbReference type="Proteomes" id="UP000321750"/>
    </source>
</evidence>
<dbReference type="EMBL" id="BJZV01000007">
    <property type="protein sequence ID" value="GEP09862.1"/>
    <property type="molecule type" value="Genomic_DNA"/>
</dbReference>
<sequence>MQIMRAMETFAQIIAAIGYVRLSTLTGRPVGTVSSWQSRDVLPPEYWSVTVREAEERGLAGITHQVLADIAARNARRRRTSEAA</sequence>
<name>A0A512JJ13_9HYPH</name>
<keyword evidence="2" id="KW-1185">Reference proteome</keyword>
<gene>
    <name evidence="1" type="ORF">MGN01_17070</name>
</gene>